<feature type="coiled-coil region" evidence="3">
    <location>
        <begin position="148"/>
        <end position="182"/>
    </location>
</feature>
<reference evidence="4 5" key="1">
    <citation type="submission" date="2018-08" db="EMBL/GenBank/DDBJ databases">
        <authorList>
            <person name="Laetsch R D."/>
            <person name="Stevens L."/>
            <person name="Kumar S."/>
            <person name="Blaxter L. M."/>
        </authorList>
    </citation>
    <scope>NUCLEOTIDE SEQUENCE [LARGE SCALE GENOMIC DNA]</scope>
</reference>
<dbReference type="Pfam" id="PF05615">
    <property type="entry name" value="THOC7"/>
    <property type="match status" value="1"/>
</dbReference>
<dbReference type="AlphaFoldDB" id="A0A498SA99"/>
<gene>
    <name evidence="4" type="ORF">NAV_LOCUS3330</name>
</gene>
<protein>
    <recommendedName>
        <fullName evidence="6">THO complex subunit 7 homolog</fullName>
    </recommendedName>
</protein>
<dbReference type="EMBL" id="UPTC01000416">
    <property type="protein sequence ID" value="VBB28500.1"/>
    <property type="molecule type" value="Genomic_DNA"/>
</dbReference>
<evidence type="ECO:0000256" key="2">
    <source>
        <dbReference type="ARBA" id="ARBA00023242"/>
    </source>
</evidence>
<organism evidence="4 5">
    <name type="scientific">Acanthocheilonema viteae</name>
    <name type="common">Filarial nematode worm</name>
    <name type="synonym">Dipetalonema viteae</name>
    <dbReference type="NCBI Taxonomy" id="6277"/>
    <lineage>
        <taxon>Eukaryota</taxon>
        <taxon>Metazoa</taxon>
        <taxon>Ecdysozoa</taxon>
        <taxon>Nematoda</taxon>
        <taxon>Chromadorea</taxon>
        <taxon>Rhabditida</taxon>
        <taxon>Spirurina</taxon>
        <taxon>Spiruromorpha</taxon>
        <taxon>Filarioidea</taxon>
        <taxon>Onchocercidae</taxon>
        <taxon>Acanthocheilonema</taxon>
    </lineage>
</organism>
<evidence type="ECO:0000256" key="3">
    <source>
        <dbReference type="SAM" id="Coils"/>
    </source>
</evidence>
<accession>A0A498SA99</accession>
<feature type="coiled-coil region" evidence="3">
    <location>
        <begin position="94"/>
        <end position="121"/>
    </location>
</feature>
<evidence type="ECO:0000313" key="4">
    <source>
        <dbReference type="EMBL" id="VBB28500.1"/>
    </source>
</evidence>
<keyword evidence="2" id="KW-0539">Nucleus</keyword>
<proteinExistence type="predicted"/>
<dbReference type="GO" id="GO:0006397">
    <property type="term" value="P:mRNA processing"/>
    <property type="evidence" value="ECO:0007669"/>
    <property type="project" value="InterPro"/>
</dbReference>
<comment type="subcellular location">
    <subcellularLocation>
        <location evidence="1">Nucleus</location>
    </subcellularLocation>
</comment>
<dbReference type="GO" id="GO:0000445">
    <property type="term" value="C:THO complex part of transcription export complex"/>
    <property type="evidence" value="ECO:0007669"/>
    <property type="project" value="InterPro"/>
</dbReference>
<dbReference type="InterPro" id="IPR008501">
    <property type="entry name" value="THOC7/Mft1"/>
</dbReference>
<dbReference type="Proteomes" id="UP000276991">
    <property type="component" value="Unassembled WGS sequence"/>
</dbReference>
<keyword evidence="3" id="KW-0175">Coiled coil</keyword>
<name>A0A498SA99_ACAVI</name>
<keyword evidence="5" id="KW-1185">Reference proteome</keyword>
<evidence type="ECO:0008006" key="6">
    <source>
        <dbReference type="Google" id="ProtNLM"/>
    </source>
</evidence>
<dbReference type="OrthoDB" id="205166at2759"/>
<sequence>MNEECIIRKLVADGDGGGDDRRFVTILTLLLKLIKEPEPSQRLHNLRSVSGTISLLSSSGEFWGLLPRIMKTLDAAETAMKKQVLISAMNERQIQEYAMLTNRIEQEIVKANEKMTAAKKELCVAKGMRKNKEEYELLAKMIEKVPSRPETTRKLEIIKKELEELHEKQRNLEAKLADRRNHLHAFNIILANFCRFLKDEENDEIISNDETLDGTTTDTKKEKA</sequence>
<dbReference type="STRING" id="6277.A0A498SA99"/>
<evidence type="ECO:0000256" key="1">
    <source>
        <dbReference type="ARBA" id="ARBA00004123"/>
    </source>
</evidence>
<evidence type="ECO:0000313" key="5">
    <source>
        <dbReference type="Proteomes" id="UP000276991"/>
    </source>
</evidence>